<organism evidence="15 16">
    <name type="scientific">Limnospira indica PCC 8005</name>
    <dbReference type="NCBI Taxonomy" id="376219"/>
    <lineage>
        <taxon>Bacteria</taxon>
        <taxon>Bacillati</taxon>
        <taxon>Cyanobacteriota</taxon>
        <taxon>Cyanophyceae</taxon>
        <taxon>Oscillatoriophycideae</taxon>
        <taxon>Oscillatoriales</taxon>
        <taxon>Sirenicapillariaceae</taxon>
        <taxon>Limnospira</taxon>
    </lineage>
</organism>
<evidence type="ECO:0000313" key="16">
    <source>
        <dbReference type="Proteomes" id="UP000032946"/>
    </source>
</evidence>
<feature type="binding site" evidence="13">
    <location>
        <position position="335"/>
    </location>
    <ligand>
        <name>S-adenosyl-L-methionine</name>
        <dbReference type="ChEBI" id="CHEBI:59789"/>
    </ligand>
</feature>
<dbReference type="Pfam" id="PF01029">
    <property type="entry name" value="NusB"/>
    <property type="match status" value="1"/>
</dbReference>
<dbReference type="GO" id="GO:0005737">
    <property type="term" value="C:cytoplasm"/>
    <property type="evidence" value="ECO:0007669"/>
    <property type="project" value="UniProtKB-SubCell"/>
</dbReference>
<evidence type="ECO:0000256" key="2">
    <source>
        <dbReference type="ARBA" id="ARBA00004496"/>
    </source>
</evidence>
<dbReference type="GO" id="GO:0003723">
    <property type="term" value="F:RNA binding"/>
    <property type="evidence" value="ECO:0007669"/>
    <property type="project" value="UniProtKB-UniRule"/>
</dbReference>
<dbReference type="PANTHER" id="PTHR22807">
    <property type="entry name" value="NOP2 YEAST -RELATED NOL1/NOP2/FMU SUN DOMAIN-CONTAINING"/>
    <property type="match status" value="1"/>
</dbReference>
<dbReference type="FunFam" id="3.40.50.150:FF:000257">
    <property type="entry name" value="16S rRNA methyltransferase"/>
    <property type="match status" value="1"/>
</dbReference>
<dbReference type="NCBIfam" id="TIGR00563">
    <property type="entry name" value="rsmB"/>
    <property type="match status" value="1"/>
</dbReference>
<feature type="active site" description="Nucleophile" evidence="13">
    <location>
        <position position="388"/>
    </location>
</feature>
<dbReference type="SUPFAM" id="SSF53335">
    <property type="entry name" value="S-adenosyl-L-methionine-dependent methyltransferases"/>
    <property type="match status" value="1"/>
</dbReference>
<dbReference type="Gene3D" id="3.40.50.150">
    <property type="entry name" value="Vaccinia Virus protein VP39"/>
    <property type="match status" value="1"/>
</dbReference>
<dbReference type="EC" id="2.1.1.176" evidence="3"/>
<dbReference type="PANTHER" id="PTHR22807:SF53">
    <property type="entry name" value="RIBOSOMAL RNA SMALL SUBUNIT METHYLTRANSFERASE B-RELATED"/>
    <property type="match status" value="1"/>
</dbReference>
<dbReference type="Pfam" id="PF01189">
    <property type="entry name" value="Methyltr_RsmB-F"/>
    <property type="match status" value="1"/>
</dbReference>
<evidence type="ECO:0000256" key="13">
    <source>
        <dbReference type="PROSITE-ProRule" id="PRU01023"/>
    </source>
</evidence>
<dbReference type="AlphaFoldDB" id="A0A9P1KGG9"/>
<dbReference type="Gene3D" id="1.10.940.10">
    <property type="entry name" value="NusB-like"/>
    <property type="match status" value="1"/>
</dbReference>
<dbReference type="InterPro" id="IPR006027">
    <property type="entry name" value="NusB_RsmB_TIM44"/>
</dbReference>
<feature type="domain" description="SAM-dependent MTase RsmB/NOP-type" evidence="14">
    <location>
        <begin position="176"/>
        <end position="448"/>
    </location>
</feature>
<protein>
    <recommendedName>
        <fullName evidence="3">16S rRNA (cytosine(967)-C(5))-methyltransferase</fullName>
        <ecNumber evidence="3">2.1.1.176</ecNumber>
    </recommendedName>
    <alternativeName>
        <fullName evidence="10">16S rRNA m5C967 methyltransferase</fullName>
    </alternativeName>
    <alternativeName>
        <fullName evidence="11">rRNA (cytosine-C(5)-)-methyltransferase RsmB</fullName>
    </alternativeName>
</protein>
<evidence type="ECO:0000256" key="7">
    <source>
        <dbReference type="ARBA" id="ARBA00022679"/>
    </source>
</evidence>
<dbReference type="EMBL" id="FO818640">
    <property type="protein sequence ID" value="CDM96470.1"/>
    <property type="molecule type" value="Genomic_DNA"/>
</dbReference>
<reference evidence="15 16" key="1">
    <citation type="submission" date="2014-02" db="EMBL/GenBank/DDBJ databases">
        <authorList>
            <person name="Genoscope - CEA"/>
        </authorList>
    </citation>
    <scope>NUCLEOTIDE SEQUENCE [LARGE SCALE GENOMIC DNA]</scope>
    <source>
        <strain evidence="15 16">PCC 8005</strain>
    </source>
</reference>
<keyword evidence="6 13" id="KW-0489">Methyltransferase</keyword>
<dbReference type="GO" id="GO:0006355">
    <property type="term" value="P:regulation of DNA-templated transcription"/>
    <property type="evidence" value="ECO:0007669"/>
    <property type="project" value="InterPro"/>
</dbReference>
<evidence type="ECO:0000256" key="1">
    <source>
        <dbReference type="ARBA" id="ARBA00002724"/>
    </source>
</evidence>
<comment type="function">
    <text evidence="1">Specifically methylates the cytosine at position 967 (m5C967) of 16S rRNA.</text>
</comment>
<evidence type="ECO:0000256" key="5">
    <source>
        <dbReference type="ARBA" id="ARBA00022552"/>
    </source>
</evidence>
<evidence type="ECO:0000256" key="6">
    <source>
        <dbReference type="ARBA" id="ARBA00022603"/>
    </source>
</evidence>
<evidence type="ECO:0000256" key="9">
    <source>
        <dbReference type="ARBA" id="ARBA00022884"/>
    </source>
</evidence>
<dbReference type="Pfam" id="PF22458">
    <property type="entry name" value="RsmF-B_ferredox"/>
    <property type="match status" value="1"/>
</dbReference>
<accession>A0A9P1KGG9</accession>
<proteinExistence type="inferred from homology"/>
<keyword evidence="8 13" id="KW-0949">S-adenosyl-L-methionine</keyword>
<feature type="binding site" evidence="13">
    <location>
        <begin position="267"/>
        <end position="273"/>
    </location>
    <ligand>
        <name>S-adenosyl-L-methionine</name>
        <dbReference type="ChEBI" id="CHEBI:59789"/>
    </ligand>
</feature>
<dbReference type="InterPro" id="IPR001678">
    <property type="entry name" value="MeTrfase_RsmB-F_NOP2_dom"/>
</dbReference>
<dbReference type="PROSITE" id="PS51686">
    <property type="entry name" value="SAM_MT_RSMB_NOP"/>
    <property type="match status" value="1"/>
</dbReference>
<dbReference type="NCBIfam" id="NF011494">
    <property type="entry name" value="PRK14902.1"/>
    <property type="match status" value="1"/>
</dbReference>
<evidence type="ECO:0000256" key="3">
    <source>
        <dbReference type="ARBA" id="ARBA00012140"/>
    </source>
</evidence>
<evidence type="ECO:0000256" key="10">
    <source>
        <dbReference type="ARBA" id="ARBA00030399"/>
    </source>
</evidence>
<feature type="binding site" evidence="13">
    <location>
        <position position="318"/>
    </location>
    <ligand>
        <name>S-adenosyl-L-methionine</name>
        <dbReference type="ChEBI" id="CHEBI:59789"/>
    </ligand>
</feature>
<keyword evidence="5" id="KW-0698">rRNA processing</keyword>
<evidence type="ECO:0000256" key="4">
    <source>
        <dbReference type="ARBA" id="ARBA00022490"/>
    </source>
</evidence>
<sequence length="458" mass="51495">MTDNPRQLAFVTLRDIQRRGAFADLVLDEKLRQADLKDADRRLGTELVYGCTRRRRTLDAIIDRLAKKPAHQQPPDLRIILHLGLYQLSFSTNIPPSAAVNTTVDLTKVNHLSGLGGFVNGLLRQYLRLLEAGNSLESILQLPENPVSRLGILHSFPDSMIKFWLEELGESQTEQLCDWFNQSPSLDLRINPLSTTLETVETAFQQREIIGSPIPKLPQGWRLSYGVGAIANLPGYDQGWWTVQDASAQLVGYVVDPQPGEIIIDACAAPGGKTTHIAELMGDNGKIIAIDRSPGRLKPLQQNIKRLKLRSIQVEVGDSRHFPQYNNTADRVLLDAPCSGGGTLHRRSDARWRQTPDQIRQLSQLQAELLEMVSHWVKPGGVLVYATCTLHPQENEWAIASFLSRHPTWRVEVPNIDLPVEPTKEGWLKIWPHRHQMDGFFIAKLRHLCSTTTAEKSK</sequence>
<name>A0A9P1KGG9_9CYAN</name>
<dbReference type="SUPFAM" id="SSF48013">
    <property type="entry name" value="NusB-like"/>
    <property type="match status" value="1"/>
</dbReference>
<dbReference type="InterPro" id="IPR054728">
    <property type="entry name" value="RsmB-like_ferredoxin"/>
</dbReference>
<keyword evidence="7 13" id="KW-0808">Transferase</keyword>
<comment type="subcellular location">
    <subcellularLocation>
        <location evidence="2">Cytoplasm</location>
    </subcellularLocation>
</comment>
<dbReference type="InterPro" id="IPR023267">
    <property type="entry name" value="RCMT"/>
</dbReference>
<dbReference type="NCBIfam" id="NF011493">
    <property type="entry name" value="PRK14901.1"/>
    <property type="match status" value="1"/>
</dbReference>
<dbReference type="Proteomes" id="UP000032946">
    <property type="component" value="Chromosome"/>
</dbReference>
<comment type="catalytic activity">
    <reaction evidence="12">
        <text>cytidine(967) in 16S rRNA + S-adenosyl-L-methionine = 5-methylcytidine(967) in 16S rRNA + S-adenosyl-L-homocysteine + H(+)</text>
        <dbReference type="Rhea" id="RHEA:42748"/>
        <dbReference type="Rhea" id="RHEA-COMP:10219"/>
        <dbReference type="Rhea" id="RHEA-COMP:10220"/>
        <dbReference type="ChEBI" id="CHEBI:15378"/>
        <dbReference type="ChEBI" id="CHEBI:57856"/>
        <dbReference type="ChEBI" id="CHEBI:59789"/>
        <dbReference type="ChEBI" id="CHEBI:74483"/>
        <dbReference type="ChEBI" id="CHEBI:82748"/>
        <dbReference type="EC" id="2.1.1.176"/>
    </reaction>
</comment>
<evidence type="ECO:0000259" key="14">
    <source>
        <dbReference type="PROSITE" id="PS51686"/>
    </source>
</evidence>
<dbReference type="InterPro" id="IPR049560">
    <property type="entry name" value="MeTrfase_RsmB-F_NOP2_cat"/>
</dbReference>
<feature type="binding site" evidence="13">
    <location>
        <position position="291"/>
    </location>
    <ligand>
        <name>S-adenosyl-L-methionine</name>
        <dbReference type="ChEBI" id="CHEBI:59789"/>
    </ligand>
</feature>
<gene>
    <name evidence="15" type="primary">rsmB</name>
    <name evidence="15" type="ORF">ARTHRO_40879</name>
</gene>
<dbReference type="InterPro" id="IPR035926">
    <property type="entry name" value="NusB-like_sf"/>
</dbReference>
<dbReference type="PRINTS" id="PR02008">
    <property type="entry name" value="RCMTFAMILY"/>
</dbReference>
<evidence type="ECO:0000256" key="11">
    <source>
        <dbReference type="ARBA" id="ARBA00031088"/>
    </source>
</evidence>
<keyword evidence="4" id="KW-0963">Cytoplasm</keyword>
<evidence type="ECO:0000313" key="15">
    <source>
        <dbReference type="EMBL" id="CDM96470.1"/>
    </source>
</evidence>
<comment type="similarity">
    <text evidence="13">Belongs to the class I-like SAM-binding methyltransferase superfamily. RsmB/NOP family.</text>
</comment>
<keyword evidence="16" id="KW-1185">Reference proteome</keyword>
<evidence type="ECO:0000256" key="8">
    <source>
        <dbReference type="ARBA" id="ARBA00022691"/>
    </source>
</evidence>
<dbReference type="InterPro" id="IPR004573">
    <property type="entry name" value="rRNA_ssu_MeTfrase_B"/>
</dbReference>
<dbReference type="CDD" id="cd02440">
    <property type="entry name" value="AdoMet_MTases"/>
    <property type="match status" value="1"/>
</dbReference>
<dbReference type="InterPro" id="IPR029063">
    <property type="entry name" value="SAM-dependent_MTases_sf"/>
</dbReference>
<dbReference type="RefSeq" id="WP_006624487.1">
    <property type="nucleotide sequence ID" value="NZ_FO818640.1"/>
</dbReference>
<evidence type="ECO:0000256" key="12">
    <source>
        <dbReference type="ARBA" id="ARBA00047283"/>
    </source>
</evidence>
<keyword evidence="9 13" id="KW-0694">RNA-binding</keyword>
<dbReference type="GO" id="GO:0008649">
    <property type="term" value="F:rRNA methyltransferase activity"/>
    <property type="evidence" value="ECO:0007669"/>
    <property type="project" value="InterPro"/>
</dbReference>